<name>A0A397SXT3_9GLOM</name>
<protein>
    <submittedName>
        <fullName evidence="2">Uncharacterized protein</fullName>
    </submittedName>
</protein>
<evidence type="ECO:0000256" key="1">
    <source>
        <dbReference type="SAM" id="MobiDB-lite"/>
    </source>
</evidence>
<dbReference type="OrthoDB" id="2380172at2759"/>
<feature type="compositionally biased region" description="Basic and acidic residues" evidence="1">
    <location>
        <begin position="44"/>
        <end position="54"/>
    </location>
</feature>
<reference evidence="2 3" key="1">
    <citation type="submission" date="2018-06" db="EMBL/GenBank/DDBJ databases">
        <title>Comparative genomics reveals the genomic features of Rhizophagus irregularis, R. cerebriforme, R. diaphanum and Gigaspora rosea, and their symbiotic lifestyle signature.</title>
        <authorList>
            <person name="Morin E."/>
            <person name="San Clemente H."/>
            <person name="Chen E.C.H."/>
            <person name="De La Providencia I."/>
            <person name="Hainaut M."/>
            <person name="Kuo A."/>
            <person name="Kohler A."/>
            <person name="Murat C."/>
            <person name="Tang N."/>
            <person name="Roy S."/>
            <person name="Loubradou J."/>
            <person name="Henrissat B."/>
            <person name="Grigoriev I.V."/>
            <person name="Corradi N."/>
            <person name="Roux C."/>
            <person name="Martin F.M."/>
        </authorList>
    </citation>
    <scope>NUCLEOTIDE SEQUENCE [LARGE SCALE GENOMIC DNA]</scope>
    <source>
        <strain evidence="2 3">DAOM 227022</strain>
    </source>
</reference>
<organism evidence="2 3">
    <name type="scientific">Glomus cerebriforme</name>
    <dbReference type="NCBI Taxonomy" id="658196"/>
    <lineage>
        <taxon>Eukaryota</taxon>
        <taxon>Fungi</taxon>
        <taxon>Fungi incertae sedis</taxon>
        <taxon>Mucoromycota</taxon>
        <taxon>Glomeromycotina</taxon>
        <taxon>Glomeromycetes</taxon>
        <taxon>Glomerales</taxon>
        <taxon>Glomeraceae</taxon>
        <taxon>Glomus</taxon>
    </lineage>
</organism>
<keyword evidence="3" id="KW-1185">Reference proteome</keyword>
<dbReference type="AlphaFoldDB" id="A0A397SXT3"/>
<comment type="caution">
    <text evidence="2">The sequence shown here is derived from an EMBL/GenBank/DDBJ whole genome shotgun (WGS) entry which is preliminary data.</text>
</comment>
<feature type="region of interest" description="Disordered" evidence="1">
    <location>
        <begin position="16"/>
        <end position="63"/>
    </location>
</feature>
<gene>
    <name evidence="2" type="ORF">C1645_822932</name>
</gene>
<sequence>MSKYRRSVRLHSLLSPPFINKTSNFDSDSYKSETELEYESEYENEYKSEDKSGDESENEQDDRDEVIEIKETVLSACVVSCIGQYACEALKVYQPIYTRAFDDIKRPKSICCLCNEKLGGHIYHRPGKEKKGTPCLHLEHTSKGIEFLDNWLIDISQTQNEKIKEQILIALISILTPFASFSFFNKKTFIESDSNSTNTNIDNFNYTSTNTSNINEKLIITQLPRKKIKINNRQQHKRQKPITIISYEQITKIITFITSVLIGLAFPFTKIWLPQILSSLVCKPRLFGSLHRLLTIFYVTSHTDRYERKLANFQMEKADPTHCLVKEKNIWNLAIIDNINFKDKNNGTEEIVELTADTPLFGINSGINKILLTFQEVFQELLDLKNINGKLTYRRNFDAESVKRIILSKLDHRYLGPLPNIIILESGNNPNSDEEILRSAEMYKKDFSLENYDFLDIWHTSKDFCSVLIVLFSSYGLLSLASRLGVRFLDKFELAVDYRSTTRILDLLWVAVEIAINIYINSKKIPFSEIIDGKNDTNICLKVWYLYYKWAGIWKAHKMGVRVGNFDIQRDSLAAAGPLFASAVKSNYITAIAYFLASLATHLRLKEKLNHAGSFKIPHENNDSHHTCFGFDEALKTFGIKFIKKNITGNIIDDKNLKNQIKACQDERKRIDLLMESLWNLVDNLIEIFEMPNPLSYCLFQEYLPIQLHQQGVKRLITCYHNGLEWIKAVYWQEVLKIECRNTWGRRAVEVVRTKFKDYSEQKKAKRKIISQPQDIPQKEEKILEELLVYKEDLPDSAVDKVLHKLSNNWNKTKVKAAWRYRKTKASINNNK</sequence>
<dbReference type="EMBL" id="QKYT01000171">
    <property type="protein sequence ID" value="RIA90783.1"/>
    <property type="molecule type" value="Genomic_DNA"/>
</dbReference>
<proteinExistence type="predicted"/>
<accession>A0A397SXT3</accession>
<dbReference type="Proteomes" id="UP000265703">
    <property type="component" value="Unassembled WGS sequence"/>
</dbReference>
<evidence type="ECO:0000313" key="2">
    <source>
        <dbReference type="EMBL" id="RIA90783.1"/>
    </source>
</evidence>
<evidence type="ECO:0000313" key="3">
    <source>
        <dbReference type="Proteomes" id="UP000265703"/>
    </source>
</evidence>